<proteinExistence type="predicted"/>
<sequence length="32" mass="3811">MKLCPPTQPFELLSFEFMESPVRLFIMCLYQA</sequence>
<evidence type="ECO:0000313" key="1">
    <source>
        <dbReference type="EMBL" id="JAD26469.1"/>
    </source>
</evidence>
<reference evidence="1" key="1">
    <citation type="submission" date="2014-09" db="EMBL/GenBank/DDBJ databases">
        <authorList>
            <person name="Magalhaes I.L.F."/>
            <person name="Oliveira U."/>
            <person name="Santos F.R."/>
            <person name="Vidigal T.H.D.A."/>
            <person name="Brescovit A.D."/>
            <person name="Santos A.J."/>
        </authorList>
    </citation>
    <scope>NUCLEOTIDE SEQUENCE</scope>
    <source>
        <tissue evidence="1">Shoot tissue taken approximately 20 cm above the soil surface</tissue>
    </source>
</reference>
<dbReference type="EMBL" id="GBRH01271426">
    <property type="protein sequence ID" value="JAD26469.1"/>
    <property type="molecule type" value="Transcribed_RNA"/>
</dbReference>
<accession>A0A0A8YJ00</accession>
<reference evidence="1" key="2">
    <citation type="journal article" date="2015" name="Data Brief">
        <title>Shoot transcriptome of the giant reed, Arundo donax.</title>
        <authorList>
            <person name="Barrero R.A."/>
            <person name="Guerrero F.D."/>
            <person name="Moolhuijzen P."/>
            <person name="Goolsby J.A."/>
            <person name="Tidwell J."/>
            <person name="Bellgard S.E."/>
            <person name="Bellgard M.I."/>
        </authorList>
    </citation>
    <scope>NUCLEOTIDE SEQUENCE</scope>
    <source>
        <tissue evidence="1">Shoot tissue taken approximately 20 cm above the soil surface</tissue>
    </source>
</reference>
<name>A0A0A8YJ00_ARUDO</name>
<organism evidence="1">
    <name type="scientific">Arundo donax</name>
    <name type="common">Giant reed</name>
    <name type="synonym">Donax arundinaceus</name>
    <dbReference type="NCBI Taxonomy" id="35708"/>
    <lineage>
        <taxon>Eukaryota</taxon>
        <taxon>Viridiplantae</taxon>
        <taxon>Streptophyta</taxon>
        <taxon>Embryophyta</taxon>
        <taxon>Tracheophyta</taxon>
        <taxon>Spermatophyta</taxon>
        <taxon>Magnoliopsida</taxon>
        <taxon>Liliopsida</taxon>
        <taxon>Poales</taxon>
        <taxon>Poaceae</taxon>
        <taxon>PACMAD clade</taxon>
        <taxon>Arundinoideae</taxon>
        <taxon>Arundineae</taxon>
        <taxon>Arundo</taxon>
    </lineage>
</organism>
<protein>
    <submittedName>
        <fullName evidence="1">Uncharacterized protein</fullName>
    </submittedName>
</protein>
<dbReference type="AlphaFoldDB" id="A0A0A8YJ00"/>